<evidence type="ECO:0000256" key="3">
    <source>
        <dbReference type="ARBA" id="ARBA00023157"/>
    </source>
</evidence>
<keyword evidence="7" id="KW-1185">Reference proteome</keyword>
<dbReference type="PROSITE" id="PS50853">
    <property type="entry name" value="FN3"/>
    <property type="match status" value="1"/>
</dbReference>
<feature type="non-terminal residue" evidence="6">
    <location>
        <position position="1"/>
    </location>
</feature>
<reference evidence="6 7" key="1">
    <citation type="submission" date="2014-06" db="EMBL/GenBank/DDBJ databases">
        <title>Genome evolution of avian class.</title>
        <authorList>
            <person name="Zhang G."/>
            <person name="Li C."/>
        </authorList>
    </citation>
    <scope>NUCLEOTIDE SEQUENCE [LARGE SCALE GENOMIC DNA]</scope>
    <source>
        <strain evidence="6">BGI_N309</strain>
    </source>
</reference>
<dbReference type="STRING" id="94827.A0A099ZLE3"/>
<evidence type="ECO:0000259" key="5">
    <source>
        <dbReference type="PROSITE" id="PS50853"/>
    </source>
</evidence>
<comment type="similarity">
    <text evidence="1">Belongs to the type II cytokine receptor family.</text>
</comment>
<dbReference type="GO" id="GO:0005886">
    <property type="term" value="C:plasma membrane"/>
    <property type="evidence" value="ECO:0007669"/>
    <property type="project" value="TreeGrafter"/>
</dbReference>
<gene>
    <name evidence="6" type="ORF">N309_08703</name>
</gene>
<accession>A0A099ZLE3</accession>
<keyword evidence="3" id="KW-1015">Disulfide bond</keyword>
<proteinExistence type="inferred from homology"/>
<dbReference type="FunFam" id="2.60.40.10:FF:000348">
    <property type="entry name" value="Interleukin 20 receptor subunit alpha"/>
    <property type="match status" value="1"/>
</dbReference>
<dbReference type="Pfam" id="PF01108">
    <property type="entry name" value="Tissue_fac"/>
    <property type="match status" value="1"/>
</dbReference>
<sequence>VSESQDLQESIKPRQVEFRSLNFHNTLSWLPGRAGETRDTLYFVQYKVYGQRTWQNKEDCWGIQKHFCDLTNETSNIQEPYYGRVKAASAGVHSDWNLSCRFTPWQETMIGPPSVNVVRRKKSIILKLQAPRSPYKRKTGSSIPMTNYYDLLYQVFIINNLLDEKHSTLVYEGADKVITIEDLRPGVSYCIRAKTYVPLLSRSSAYSRRHCTVL</sequence>
<keyword evidence="4 6" id="KW-0675">Receptor</keyword>
<dbReference type="InterPro" id="IPR050650">
    <property type="entry name" value="Type-II_Cytokine-TF_Rcpt"/>
</dbReference>
<evidence type="ECO:0000256" key="4">
    <source>
        <dbReference type="ARBA" id="ARBA00023170"/>
    </source>
</evidence>
<dbReference type="PANTHER" id="PTHR20859:SF51">
    <property type="entry name" value="INTERLEUKIN-22 RECEPTOR SUBUNIT ALPHA-2"/>
    <property type="match status" value="1"/>
</dbReference>
<dbReference type="AlphaFoldDB" id="A0A099ZLE3"/>
<evidence type="ECO:0000313" key="7">
    <source>
        <dbReference type="Proteomes" id="UP000053641"/>
    </source>
</evidence>
<evidence type="ECO:0000256" key="1">
    <source>
        <dbReference type="ARBA" id="ARBA00005399"/>
    </source>
</evidence>
<dbReference type="Gene3D" id="2.60.40.10">
    <property type="entry name" value="Immunoglobulins"/>
    <property type="match status" value="2"/>
</dbReference>
<dbReference type="Proteomes" id="UP000053641">
    <property type="component" value="Unassembled WGS sequence"/>
</dbReference>
<dbReference type="GO" id="GO:0004896">
    <property type="term" value="F:cytokine receptor activity"/>
    <property type="evidence" value="ECO:0007669"/>
    <property type="project" value="TreeGrafter"/>
</dbReference>
<dbReference type="InterPro" id="IPR003961">
    <property type="entry name" value="FN3_dom"/>
</dbReference>
<dbReference type="InterPro" id="IPR036116">
    <property type="entry name" value="FN3_sf"/>
</dbReference>
<evidence type="ECO:0000313" key="6">
    <source>
        <dbReference type="EMBL" id="KGL83259.1"/>
    </source>
</evidence>
<dbReference type="PANTHER" id="PTHR20859">
    <property type="entry name" value="INTERFERON/INTERLEUKIN RECEPTOR"/>
    <property type="match status" value="1"/>
</dbReference>
<keyword evidence="2" id="KW-0732">Signal</keyword>
<name>A0A099ZLE3_TINGU</name>
<protein>
    <submittedName>
        <fullName evidence="6">Interleukin-22 receptor subunit alpha-2</fullName>
    </submittedName>
</protein>
<dbReference type="EMBL" id="KL896270">
    <property type="protein sequence ID" value="KGL83259.1"/>
    <property type="molecule type" value="Genomic_DNA"/>
</dbReference>
<dbReference type="InterPro" id="IPR013783">
    <property type="entry name" value="Ig-like_fold"/>
</dbReference>
<feature type="domain" description="Fibronectin type-III" evidence="5">
    <location>
        <begin position="10"/>
        <end position="107"/>
    </location>
</feature>
<dbReference type="InterPro" id="IPR015373">
    <property type="entry name" value="Interferon/interleukin_rcp_dom"/>
</dbReference>
<dbReference type="Pfam" id="PF09294">
    <property type="entry name" value="Interfer-bind"/>
    <property type="match status" value="1"/>
</dbReference>
<evidence type="ECO:0000256" key="2">
    <source>
        <dbReference type="ARBA" id="ARBA00022729"/>
    </source>
</evidence>
<organism evidence="6 7">
    <name type="scientific">Tinamus guttatus</name>
    <name type="common">White-throated tinamou</name>
    <dbReference type="NCBI Taxonomy" id="94827"/>
    <lineage>
        <taxon>Eukaryota</taxon>
        <taxon>Metazoa</taxon>
        <taxon>Chordata</taxon>
        <taxon>Craniata</taxon>
        <taxon>Vertebrata</taxon>
        <taxon>Euteleostomi</taxon>
        <taxon>Archelosauria</taxon>
        <taxon>Archosauria</taxon>
        <taxon>Dinosauria</taxon>
        <taxon>Saurischia</taxon>
        <taxon>Theropoda</taxon>
        <taxon>Coelurosauria</taxon>
        <taxon>Aves</taxon>
        <taxon>Palaeognathae</taxon>
        <taxon>Tinamiformes</taxon>
        <taxon>Tinamidae</taxon>
        <taxon>Tinamus</taxon>
    </lineage>
</organism>
<feature type="non-terminal residue" evidence="6">
    <location>
        <position position="214"/>
    </location>
</feature>
<dbReference type="SUPFAM" id="SSF49265">
    <property type="entry name" value="Fibronectin type III"/>
    <property type="match status" value="2"/>
</dbReference>